<evidence type="ECO:0000313" key="2">
    <source>
        <dbReference type="Proteomes" id="UP000886653"/>
    </source>
</evidence>
<sequence>MANEMSAGPPLPRPCLAVRCGWHSRRDWVKVGESDEMEVVGGILLTVEAIENNHPTDRLVGYNFSVYHLIKTSHRSKEQTGRAKQVIVNLRQVVQPLFLHNTSIGSMLHASFNRIRPAHPPYAFRASVLIRDPGRMLRIAAQNSRHFLQALGNARDIRTRFKLLIEEVAMIL</sequence>
<dbReference type="EMBL" id="MU167224">
    <property type="protein sequence ID" value="KAG0149804.1"/>
    <property type="molecule type" value="Genomic_DNA"/>
</dbReference>
<protein>
    <submittedName>
        <fullName evidence="1">Uncharacterized protein</fullName>
    </submittedName>
</protein>
<organism evidence="1 2">
    <name type="scientific">Cronartium quercuum f. sp. fusiforme G11</name>
    <dbReference type="NCBI Taxonomy" id="708437"/>
    <lineage>
        <taxon>Eukaryota</taxon>
        <taxon>Fungi</taxon>
        <taxon>Dikarya</taxon>
        <taxon>Basidiomycota</taxon>
        <taxon>Pucciniomycotina</taxon>
        <taxon>Pucciniomycetes</taxon>
        <taxon>Pucciniales</taxon>
        <taxon>Coleosporiaceae</taxon>
        <taxon>Cronartium</taxon>
    </lineage>
</organism>
<dbReference type="Proteomes" id="UP000886653">
    <property type="component" value="Unassembled WGS sequence"/>
</dbReference>
<proteinExistence type="predicted"/>
<reference evidence="1" key="1">
    <citation type="submission" date="2013-11" db="EMBL/GenBank/DDBJ databases">
        <title>Genome sequence of the fusiform rust pathogen reveals effectors for host alternation and coevolution with pine.</title>
        <authorList>
            <consortium name="DOE Joint Genome Institute"/>
            <person name="Smith K."/>
            <person name="Pendleton A."/>
            <person name="Kubisiak T."/>
            <person name="Anderson C."/>
            <person name="Salamov A."/>
            <person name="Aerts A."/>
            <person name="Riley R."/>
            <person name="Clum A."/>
            <person name="Lindquist E."/>
            <person name="Ence D."/>
            <person name="Campbell M."/>
            <person name="Kronenberg Z."/>
            <person name="Feau N."/>
            <person name="Dhillon B."/>
            <person name="Hamelin R."/>
            <person name="Burleigh J."/>
            <person name="Smith J."/>
            <person name="Yandell M."/>
            <person name="Nelson C."/>
            <person name="Grigoriev I."/>
            <person name="Davis J."/>
        </authorList>
    </citation>
    <scope>NUCLEOTIDE SEQUENCE</scope>
    <source>
        <strain evidence="1">G11</strain>
    </source>
</reference>
<evidence type="ECO:0000313" key="1">
    <source>
        <dbReference type="EMBL" id="KAG0149804.1"/>
    </source>
</evidence>
<gene>
    <name evidence="1" type="ORF">CROQUDRAFT_88643</name>
</gene>
<accession>A0A9P6NPR6</accession>
<name>A0A9P6NPR6_9BASI</name>
<keyword evidence="2" id="KW-1185">Reference proteome</keyword>
<comment type="caution">
    <text evidence="1">The sequence shown here is derived from an EMBL/GenBank/DDBJ whole genome shotgun (WGS) entry which is preliminary data.</text>
</comment>
<dbReference type="AlphaFoldDB" id="A0A9P6NPR6"/>